<proteinExistence type="predicted"/>
<evidence type="ECO:0000256" key="1">
    <source>
        <dbReference type="SAM" id="Phobius"/>
    </source>
</evidence>
<keyword evidence="1" id="KW-1133">Transmembrane helix</keyword>
<name>G8A145_MEDTR</name>
<keyword evidence="4" id="KW-1185">Reference proteome</keyword>
<reference evidence="2 4" key="1">
    <citation type="journal article" date="2011" name="Nature">
        <title>The Medicago genome provides insight into the evolution of rhizobial symbioses.</title>
        <authorList>
            <person name="Young N.D."/>
            <person name="Debelle F."/>
            <person name="Oldroyd G.E."/>
            <person name="Geurts R."/>
            <person name="Cannon S.B."/>
            <person name="Udvardi M.K."/>
            <person name="Benedito V.A."/>
            <person name="Mayer K.F."/>
            <person name="Gouzy J."/>
            <person name="Schoof H."/>
            <person name="Van de Peer Y."/>
            <person name="Proost S."/>
            <person name="Cook D.R."/>
            <person name="Meyers B.C."/>
            <person name="Spannagl M."/>
            <person name="Cheung F."/>
            <person name="De Mita S."/>
            <person name="Krishnakumar V."/>
            <person name="Gundlach H."/>
            <person name="Zhou S."/>
            <person name="Mudge J."/>
            <person name="Bharti A.K."/>
            <person name="Murray J.D."/>
            <person name="Naoumkina M.A."/>
            <person name="Rosen B."/>
            <person name="Silverstein K.A."/>
            <person name="Tang H."/>
            <person name="Rombauts S."/>
            <person name="Zhao P.X."/>
            <person name="Zhou P."/>
            <person name="Barbe V."/>
            <person name="Bardou P."/>
            <person name="Bechner M."/>
            <person name="Bellec A."/>
            <person name="Berger A."/>
            <person name="Berges H."/>
            <person name="Bidwell S."/>
            <person name="Bisseling T."/>
            <person name="Choisne N."/>
            <person name="Couloux A."/>
            <person name="Denny R."/>
            <person name="Deshpande S."/>
            <person name="Dai X."/>
            <person name="Doyle J.J."/>
            <person name="Dudez A.M."/>
            <person name="Farmer A.D."/>
            <person name="Fouteau S."/>
            <person name="Franken C."/>
            <person name="Gibelin C."/>
            <person name="Gish J."/>
            <person name="Goldstein S."/>
            <person name="Gonzalez A.J."/>
            <person name="Green P.J."/>
            <person name="Hallab A."/>
            <person name="Hartog M."/>
            <person name="Hua A."/>
            <person name="Humphray S.J."/>
            <person name="Jeong D.H."/>
            <person name="Jing Y."/>
            <person name="Jocker A."/>
            <person name="Kenton S.M."/>
            <person name="Kim D.J."/>
            <person name="Klee K."/>
            <person name="Lai H."/>
            <person name="Lang C."/>
            <person name="Lin S."/>
            <person name="Macmil S.L."/>
            <person name="Magdelenat G."/>
            <person name="Matthews L."/>
            <person name="McCorrison J."/>
            <person name="Monaghan E.L."/>
            <person name="Mun J.H."/>
            <person name="Najar F.Z."/>
            <person name="Nicholson C."/>
            <person name="Noirot C."/>
            <person name="O'Bleness M."/>
            <person name="Paule C.R."/>
            <person name="Poulain J."/>
            <person name="Prion F."/>
            <person name="Qin B."/>
            <person name="Qu C."/>
            <person name="Retzel E.F."/>
            <person name="Riddle C."/>
            <person name="Sallet E."/>
            <person name="Samain S."/>
            <person name="Samson N."/>
            <person name="Sanders I."/>
            <person name="Saurat O."/>
            <person name="Scarpelli C."/>
            <person name="Schiex T."/>
            <person name="Segurens B."/>
            <person name="Severin A.J."/>
            <person name="Sherrier D.J."/>
            <person name="Shi R."/>
            <person name="Sims S."/>
            <person name="Singer S.R."/>
            <person name="Sinharoy S."/>
            <person name="Sterck L."/>
            <person name="Viollet A."/>
            <person name="Wang B.B."/>
            <person name="Wang K."/>
            <person name="Wang M."/>
            <person name="Wang X."/>
            <person name="Warfsmann J."/>
            <person name="Weissenbach J."/>
            <person name="White D.D."/>
            <person name="White J.D."/>
            <person name="Wiley G.B."/>
            <person name="Wincker P."/>
            <person name="Xing Y."/>
            <person name="Yang L."/>
            <person name="Yao Z."/>
            <person name="Ying F."/>
            <person name="Zhai J."/>
            <person name="Zhou L."/>
            <person name="Zuber A."/>
            <person name="Denarie J."/>
            <person name="Dixon R.A."/>
            <person name="May G.D."/>
            <person name="Schwartz D.C."/>
            <person name="Rogers J."/>
            <person name="Quetier F."/>
            <person name="Town C.D."/>
            <person name="Roe B.A."/>
        </authorList>
    </citation>
    <scope>NUCLEOTIDE SEQUENCE [LARGE SCALE GENOMIC DNA]</scope>
    <source>
        <strain evidence="2">A17</strain>
        <strain evidence="3 4">cv. Jemalong A17</strain>
    </source>
</reference>
<dbReference type="EnsemblPlants" id="KEH39396">
    <property type="protein sequence ID" value="KEH39396"/>
    <property type="gene ID" value="MTR_2g095500"/>
</dbReference>
<dbReference type="Proteomes" id="UP000002051">
    <property type="component" value="Chromosome 2"/>
</dbReference>
<gene>
    <name evidence="2" type="ordered locus">MTR_2g095500</name>
</gene>
<keyword evidence="1 2" id="KW-0812">Transmembrane</keyword>
<keyword evidence="1" id="KW-0472">Membrane</keyword>
<feature type="transmembrane region" description="Helical" evidence="1">
    <location>
        <begin position="6"/>
        <end position="31"/>
    </location>
</feature>
<organism evidence="2 4">
    <name type="scientific">Medicago truncatula</name>
    <name type="common">Barrel medic</name>
    <name type="synonym">Medicago tribuloides</name>
    <dbReference type="NCBI Taxonomy" id="3880"/>
    <lineage>
        <taxon>Eukaryota</taxon>
        <taxon>Viridiplantae</taxon>
        <taxon>Streptophyta</taxon>
        <taxon>Embryophyta</taxon>
        <taxon>Tracheophyta</taxon>
        <taxon>Spermatophyta</taxon>
        <taxon>Magnoliopsida</taxon>
        <taxon>eudicotyledons</taxon>
        <taxon>Gunneridae</taxon>
        <taxon>Pentapetalae</taxon>
        <taxon>rosids</taxon>
        <taxon>fabids</taxon>
        <taxon>Fabales</taxon>
        <taxon>Fabaceae</taxon>
        <taxon>Papilionoideae</taxon>
        <taxon>50 kb inversion clade</taxon>
        <taxon>NPAAA clade</taxon>
        <taxon>Hologalegina</taxon>
        <taxon>IRL clade</taxon>
        <taxon>Trifolieae</taxon>
        <taxon>Medicago</taxon>
    </lineage>
</organism>
<accession>G8A145</accession>
<dbReference type="EMBL" id="CM001218">
    <property type="protein sequence ID" value="KEH39396.1"/>
    <property type="molecule type" value="Genomic_DNA"/>
</dbReference>
<reference evidence="3" key="3">
    <citation type="submission" date="2015-04" db="UniProtKB">
        <authorList>
            <consortium name="EnsemblPlants"/>
        </authorList>
    </citation>
    <scope>IDENTIFICATION</scope>
    <source>
        <strain evidence="3">cv. Jemalong A17</strain>
    </source>
</reference>
<evidence type="ECO:0000313" key="4">
    <source>
        <dbReference type="Proteomes" id="UP000002051"/>
    </source>
</evidence>
<dbReference type="AlphaFoldDB" id="G8A145"/>
<dbReference type="HOGENOM" id="CLU_3017247_0_0_1"/>
<evidence type="ECO:0000313" key="2">
    <source>
        <dbReference type="EMBL" id="KEH39396.1"/>
    </source>
</evidence>
<dbReference type="PaxDb" id="3880-AES85183"/>
<protein>
    <submittedName>
        <fullName evidence="2">Transmembrane protein, putative</fullName>
    </submittedName>
</protein>
<evidence type="ECO:0000313" key="3">
    <source>
        <dbReference type="EnsemblPlants" id="KEH39396"/>
    </source>
</evidence>
<reference evidence="2 4" key="2">
    <citation type="journal article" date="2014" name="BMC Genomics">
        <title>An improved genome release (version Mt4.0) for the model legume Medicago truncatula.</title>
        <authorList>
            <person name="Tang H."/>
            <person name="Krishnakumar V."/>
            <person name="Bidwell S."/>
            <person name="Rosen B."/>
            <person name="Chan A."/>
            <person name="Zhou S."/>
            <person name="Gentzbittel L."/>
            <person name="Childs K.L."/>
            <person name="Yandell M."/>
            <person name="Gundlach H."/>
            <person name="Mayer K.F."/>
            <person name="Schwartz D.C."/>
            <person name="Town C.D."/>
        </authorList>
    </citation>
    <scope>GENOME REANNOTATION</scope>
    <source>
        <strain evidence="2">A17</strain>
        <strain evidence="3 4">cv. Jemalong A17</strain>
    </source>
</reference>
<sequence>MLTLSFMFFFFGSIVINCMIYNEIMSFYVAVTCSMVFKCVGIRGGKERGQTEFCKD</sequence>